<dbReference type="Pfam" id="PF03466">
    <property type="entry name" value="LysR_substrate"/>
    <property type="match status" value="1"/>
</dbReference>
<sequence>MDTAKMREFVHLSEGLNFTRTAREFYVSQSTLSKHIRQVEEELGCPLISRTTHDVCLTPEGSVVHDAFRSLLEGYDSLLSQLDDMRKGIAGKLRVGFIYYGGMHYMRFGLDAFYQTHPNVQIDFLSQQPHQTIDMLKRGELDFGLLYRAKSLPESEYEFIHVHDCALHAYLSTSSDLAHKEFVTADDLQGRSFVFLSKDEEYNENIRALLALADVTPGEAAWCRQVDEFARALQSPDRVFLSTRHMPSFDDDGLCSVPIADDCFKLEVGFYVRRDNESLLASGFAEVWRNLASG</sequence>
<dbReference type="EMBL" id="CP001684">
    <property type="protein sequence ID" value="ACV23501.1"/>
    <property type="molecule type" value="Genomic_DNA"/>
</dbReference>
<dbReference type="Gene3D" id="1.10.10.10">
    <property type="entry name" value="Winged helix-like DNA-binding domain superfamily/Winged helix DNA-binding domain"/>
    <property type="match status" value="1"/>
</dbReference>
<dbReference type="GO" id="GO:0032993">
    <property type="term" value="C:protein-DNA complex"/>
    <property type="evidence" value="ECO:0007669"/>
    <property type="project" value="TreeGrafter"/>
</dbReference>
<dbReference type="InterPro" id="IPR036388">
    <property type="entry name" value="WH-like_DNA-bd_sf"/>
</dbReference>
<dbReference type="PANTHER" id="PTHR30346">
    <property type="entry name" value="TRANSCRIPTIONAL DUAL REGULATOR HCAR-RELATED"/>
    <property type="match status" value="1"/>
</dbReference>
<dbReference type="PRINTS" id="PR00039">
    <property type="entry name" value="HTHLYSR"/>
</dbReference>
<gene>
    <name evidence="6" type="ordered locus">Shel_24930</name>
</gene>
<reference evidence="6 7" key="1">
    <citation type="journal article" date="2009" name="Stand. Genomic Sci.">
        <title>Complete genome sequence of Slackia heliotrinireducens type strain (RHS 1).</title>
        <authorList>
            <person name="Pukall R."/>
            <person name="Lapidus A."/>
            <person name="Nolan M."/>
            <person name="Copeland A."/>
            <person name="Glavina Del Rio T."/>
            <person name="Lucas S."/>
            <person name="Chen F."/>
            <person name="Tice H."/>
            <person name="Cheng J.F."/>
            <person name="Chertkov O."/>
            <person name="Bruce D."/>
            <person name="Goodwin L."/>
            <person name="Kuske C."/>
            <person name="Brettin T."/>
            <person name="Detter J.C."/>
            <person name="Han C."/>
            <person name="Pitluck S."/>
            <person name="Pati A."/>
            <person name="Mavrommatis K."/>
            <person name="Ivanova N."/>
            <person name="Ovchinnikova G."/>
            <person name="Chen A."/>
            <person name="Palaniappan K."/>
            <person name="Schneider S."/>
            <person name="Rohde M."/>
            <person name="Chain P."/>
            <person name="D'haeseleer P."/>
            <person name="Goker M."/>
            <person name="Bristow J."/>
            <person name="Eisen J.A."/>
            <person name="Markowitz V."/>
            <person name="Kyrpides N.C."/>
            <person name="Klenk H.P."/>
            <person name="Hugenholtz P."/>
        </authorList>
    </citation>
    <scope>NUCLEOTIDE SEQUENCE [LARGE SCALE GENOMIC DNA]</scope>
    <source>
        <strain evidence="7">ATCC 29202 / DSM 20476 / NCTC 11029 / RHS 1</strain>
    </source>
</reference>
<comment type="similarity">
    <text evidence="1">Belongs to the LysR transcriptional regulatory family.</text>
</comment>
<dbReference type="Pfam" id="PF00126">
    <property type="entry name" value="HTH_1"/>
    <property type="match status" value="1"/>
</dbReference>
<name>C7N2J3_SLAHD</name>
<dbReference type="PANTHER" id="PTHR30346:SF28">
    <property type="entry name" value="HTH-TYPE TRANSCRIPTIONAL REGULATOR CYNR"/>
    <property type="match status" value="1"/>
</dbReference>
<dbReference type="GO" id="GO:0003677">
    <property type="term" value="F:DNA binding"/>
    <property type="evidence" value="ECO:0007669"/>
    <property type="project" value="UniProtKB-KW"/>
</dbReference>
<evidence type="ECO:0000256" key="2">
    <source>
        <dbReference type="ARBA" id="ARBA00023015"/>
    </source>
</evidence>
<dbReference type="Gene3D" id="3.40.190.290">
    <property type="match status" value="1"/>
</dbReference>
<evidence type="ECO:0000313" key="6">
    <source>
        <dbReference type="EMBL" id="ACV23501.1"/>
    </source>
</evidence>
<dbReference type="eggNOG" id="COG0583">
    <property type="taxonomic scope" value="Bacteria"/>
</dbReference>
<dbReference type="SMR" id="C7N2J3"/>
<evidence type="ECO:0000256" key="3">
    <source>
        <dbReference type="ARBA" id="ARBA00023125"/>
    </source>
</evidence>
<accession>C7N2J3</accession>
<dbReference type="KEGG" id="shi:Shel_24930"/>
<organism evidence="6 7">
    <name type="scientific">Slackia heliotrinireducens (strain ATCC 29202 / DSM 20476 / NCTC 11029 / RHS 1)</name>
    <name type="common">Peptococcus heliotrinreducens</name>
    <dbReference type="NCBI Taxonomy" id="471855"/>
    <lineage>
        <taxon>Bacteria</taxon>
        <taxon>Bacillati</taxon>
        <taxon>Actinomycetota</taxon>
        <taxon>Coriobacteriia</taxon>
        <taxon>Eggerthellales</taxon>
        <taxon>Eggerthellaceae</taxon>
        <taxon>Slackia</taxon>
    </lineage>
</organism>
<keyword evidence="4" id="KW-0804">Transcription</keyword>
<dbReference type="InterPro" id="IPR000847">
    <property type="entry name" value="LysR_HTH_N"/>
</dbReference>
<dbReference type="HOGENOM" id="CLU_039613_6_0_11"/>
<dbReference type="Proteomes" id="UP000002026">
    <property type="component" value="Chromosome"/>
</dbReference>
<keyword evidence="3" id="KW-0238">DNA-binding</keyword>
<keyword evidence="7" id="KW-1185">Reference proteome</keyword>
<keyword evidence="2" id="KW-0805">Transcription regulation</keyword>
<dbReference type="InterPro" id="IPR005119">
    <property type="entry name" value="LysR_subst-bd"/>
</dbReference>
<dbReference type="SUPFAM" id="SSF53850">
    <property type="entry name" value="Periplasmic binding protein-like II"/>
    <property type="match status" value="1"/>
</dbReference>
<dbReference type="InterPro" id="IPR036390">
    <property type="entry name" value="WH_DNA-bd_sf"/>
</dbReference>
<evidence type="ECO:0000256" key="1">
    <source>
        <dbReference type="ARBA" id="ARBA00009437"/>
    </source>
</evidence>
<feature type="domain" description="HTH lysR-type" evidence="5">
    <location>
        <begin position="1"/>
        <end position="58"/>
    </location>
</feature>
<dbReference type="STRING" id="471855.Shel_24930"/>
<evidence type="ECO:0000259" key="5">
    <source>
        <dbReference type="PROSITE" id="PS50931"/>
    </source>
</evidence>
<evidence type="ECO:0000256" key="4">
    <source>
        <dbReference type="ARBA" id="ARBA00023163"/>
    </source>
</evidence>
<dbReference type="RefSeq" id="WP_012799599.1">
    <property type="nucleotide sequence ID" value="NC_013165.1"/>
</dbReference>
<evidence type="ECO:0000313" key="7">
    <source>
        <dbReference type="Proteomes" id="UP000002026"/>
    </source>
</evidence>
<dbReference type="SUPFAM" id="SSF46785">
    <property type="entry name" value="Winged helix' DNA-binding domain"/>
    <property type="match status" value="1"/>
</dbReference>
<protein>
    <submittedName>
        <fullName evidence="6">Transcriptional regulator</fullName>
    </submittedName>
</protein>
<dbReference type="AlphaFoldDB" id="C7N2J3"/>
<proteinExistence type="inferred from homology"/>
<dbReference type="GO" id="GO:0003700">
    <property type="term" value="F:DNA-binding transcription factor activity"/>
    <property type="evidence" value="ECO:0007669"/>
    <property type="project" value="InterPro"/>
</dbReference>
<dbReference type="CDD" id="cd05466">
    <property type="entry name" value="PBP2_LTTR_substrate"/>
    <property type="match status" value="1"/>
</dbReference>
<dbReference type="PROSITE" id="PS50931">
    <property type="entry name" value="HTH_LYSR"/>
    <property type="match status" value="1"/>
</dbReference>